<proteinExistence type="predicted"/>
<reference evidence="1 2" key="1">
    <citation type="journal article" date="2020" name="bioRxiv">
        <title>Whole genome comparisons of ergot fungi reveals the divergence and evolution of species within the genus Claviceps are the result of varying mechanisms driving genome evolution and host range expansion.</title>
        <authorList>
            <person name="Wyka S.A."/>
            <person name="Mondo S.J."/>
            <person name="Liu M."/>
            <person name="Dettman J."/>
            <person name="Nalam V."/>
            <person name="Broders K.D."/>
        </authorList>
    </citation>
    <scope>NUCLEOTIDE SEQUENCE [LARGE SCALE GENOMIC DNA]</scope>
    <source>
        <strain evidence="1 2">LM583</strain>
    </source>
</reference>
<accession>A0ABQ7PJ90</accession>
<name>A0ABQ7PJ90_9HYPO</name>
<evidence type="ECO:0000313" key="2">
    <source>
        <dbReference type="Proteomes" id="UP000742024"/>
    </source>
</evidence>
<keyword evidence="2" id="KW-1185">Reference proteome</keyword>
<evidence type="ECO:0000313" key="1">
    <source>
        <dbReference type="EMBL" id="KAG5963796.1"/>
    </source>
</evidence>
<sequence>MTDRGASSLVMYMNSEPGYLIHCYLWDSRLDVNRYTKVHVRGGSNTRTNVNPGIRIDLGASAAQLDR</sequence>
<dbReference type="EMBL" id="SRPR01000048">
    <property type="protein sequence ID" value="KAG5963796.1"/>
    <property type="molecule type" value="Genomic_DNA"/>
</dbReference>
<organism evidence="1 2">
    <name type="scientific">Claviceps arundinis</name>
    <dbReference type="NCBI Taxonomy" id="1623583"/>
    <lineage>
        <taxon>Eukaryota</taxon>
        <taxon>Fungi</taxon>
        <taxon>Dikarya</taxon>
        <taxon>Ascomycota</taxon>
        <taxon>Pezizomycotina</taxon>
        <taxon>Sordariomycetes</taxon>
        <taxon>Hypocreomycetidae</taxon>
        <taxon>Hypocreales</taxon>
        <taxon>Clavicipitaceae</taxon>
        <taxon>Claviceps</taxon>
    </lineage>
</organism>
<protein>
    <submittedName>
        <fullName evidence="1">Uncharacterized protein</fullName>
    </submittedName>
</protein>
<comment type="caution">
    <text evidence="1">The sequence shown here is derived from an EMBL/GenBank/DDBJ whole genome shotgun (WGS) entry which is preliminary data.</text>
</comment>
<gene>
    <name evidence="1" type="ORF">E4U57_005845</name>
</gene>
<dbReference type="Proteomes" id="UP000742024">
    <property type="component" value="Unassembled WGS sequence"/>
</dbReference>